<keyword evidence="5 6" id="KW-0663">Pyridoxal phosphate</keyword>
<keyword evidence="8" id="KW-1185">Reference proteome</keyword>
<dbReference type="InterPro" id="IPR015422">
    <property type="entry name" value="PyrdxlP-dep_Trfase_small"/>
</dbReference>
<comment type="cofactor">
    <cofactor evidence="1">
        <name>pyridoxal 5'-phosphate</name>
        <dbReference type="ChEBI" id="CHEBI:597326"/>
    </cofactor>
</comment>
<evidence type="ECO:0000256" key="2">
    <source>
        <dbReference type="ARBA" id="ARBA00008954"/>
    </source>
</evidence>
<gene>
    <name evidence="7" type="ORF">B5V03_24560</name>
</gene>
<protein>
    <submittedName>
        <fullName evidence="7">Aspartate aminotransferase family protein</fullName>
    </submittedName>
</protein>
<comment type="similarity">
    <text evidence="2 6">Belongs to the class-III pyridoxal-phosphate-dependent aminotransferase family.</text>
</comment>
<reference evidence="7 8" key="1">
    <citation type="submission" date="2017-03" db="EMBL/GenBank/DDBJ databases">
        <authorList>
            <person name="Safronova V.I."/>
            <person name="Sazanova A.L."/>
            <person name="Chirak E.R."/>
        </authorList>
    </citation>
    <scope>NUCLEOTIDE SEQUENCE [LARGE SCALE GENOMIC DNA]</scope>
    <source>
        <strain evidence="7 8">Opo-243</strain>
    </source>
</reference>
<dbReference type="PROSITE" id="PS00600">
    <property type="entry name" value="AA_TRANSFER_CLASS_3"/>
    <property type="match status" value="1"/>
</dbReference>
<dbReference type="Gene3D" id="3.90.1150.10">
    <property type="entry name" value="Aspartate Aminotransferase, domain 1"/>
    <property type="match status" value="1"/>
</dbReference>
<dbReference type="InterPro" id="IPR015424">
    <property type="entry name" value="PyrdxlP-dep_Trfase"/>
</dbReference>
<dbReference type="AlphaFoldDB" id="A0A4V1P536"/>
<dbReference type="OrthoDB" id="9801834at2"/>
<dbReference type="InterPro" id="IPR015421">
    <property type="entry name" value="PyrdxlP-dep_Trfase_major"/>
</dbReference>
<dbReference type="GO" id="GO:0030170">
    <property type="term" value="F:pyridoxal phosphate binding"/>
    <property type="evidence" value="ECO:0007669"/>
    <property type="project" value="InterPro"/>
</dbReference>
<dbReference type="CDD" id="cd00610">
    <property type="entry name" value="OAT_like"/>
    <property type="match status" value="1"/>
</dbReference>
<sequence>MTMNAFASSNSPLTREAMEPFWLPMTPNRQFKSKPRIFVGAEGMHYVTDDNRRILDGMAGLWCVNAGHAQRRIVEAIQAQAAKLDFVSSFQMSHPAAFELARRITEIAPAGLDHVFFTNSGSEAVDTALKIARGYHRAHGDASRIRFISRAKAYHGMGWGGLSVSGIVRHRRDFGPLLPEVDHLPHTHNPEHAAFSRGQPQWGAHLADELSKLLQVHDPSTIAAVIVEPVTGSGGVLPPPVGYLERLRKICDQHGILLIFDEVITGFGRLGAAFGANAFGVTPDIITCAKGMTNAAVPMGGVIASGKVYDALMQGPDNAIELFHGYTYSAHPLACAAGLAALDVYQDLGLFERARRLAPVWENHAHGLRDLPHVIDIRNIGLLAAIDLKPREGAPGARGSECANRCYEDGILIRGSGDTLLISPPLIITEEQIADIFAAIRRALTGIS</sequence>
<dbReference type="Pfam" id="PF00202">
    <property type="entry name" value="Aminotran_3"/>
    <property type="match status" value="1"/>
</dbReference>
<evidence type="ECO:0000256" key="3">
    <source>
        <dbReference type="ARBA" id="ARBA00022576"/>
    </source>
</evidence>
<dbReference type="FunFam" id="3.40.640.10:FF:000014">
    <property type="entry name" value="Adenosylmethionine-8-amino-7-oxononanoate aminotransferase, probable"/>
    <property type="match status" value="1"/>
</dbReference>
<dbReference type="Gene3D" id="3.40.640.10">
    <property type="entry name" value="Type I PLP-dependent aspartate aminotransferase-like (Major domain)"/>
    <property type="match status" value="1"/>
</dbReference>
<organism evidence="7 8">
    <name type="scientific">Bradyrhizobium betae</name>
    <dbReference type="NCBI Taxonomy" id="244734"/>
    <lineage>
        <taxon>Bacteria</taxon>
        <taxon>Pseudomonadati</taxon>
        <taxon>Pseudomonadota</taxon>
        <taxon>Alphaproteobacteria</taxon>
        <taxon>Hyphomicrobiales</taxon>
        <taxon>Nitrobacteraceae</taxon>
        <taxon>Bradyrhizobium</taxon>
    </lineage>
</organism>
<comment type="caution">
    <text evidence="7">The sequence shown here is derived from an EMBL/GenBank/DDBJ whole genome shotgun (WGS) entry which is preliminary data.</text>
</comment>
<dbReference type="SUPFAM" id="SSF53383">
    <property type="entry name" value="PLP-dependent transferases"/>
    <property type="match status" value="1"/>
</dbReference>
<name>A0A4V1P536_9BRAD</name>
<dbReference type="InterPro" id="IPR005814">
    <property type="entry name" value="Aminotrans_3"/>
</dbReference>
<accession>A0A4V1P536</accession>
<evidence type="ECO:0000256" key="4">
    <source>
        <dbReference type="ARBA" id="ARBA00022679"/>
    </source>
</evidence>
<dbReference type="Proteomes" id="UP000290819">
    <property type="component" value="Unassembled WGS sequence"/>
</dbReference>
<dbReference type="PANTHER" id="PTHR42684:SF1">
    <property type="entry name" value="BETA-ALANINE--PYRUVATE AMINOTRANSFERASE"/>
    <property type="match status" value="1"/>
</dbReference>
<evidence type="ECO:0000313" key="8">
    <source>
        <dbReference type="Proteomes" id="UP000290819"/>
    </source>
</evidence>
<dbReference type="GO" id="GO:0009102">
    <property type="term" value="P:biotin biosynthetic process"/>
    <property type="evidence" value="ECO:0007669"/>
    <property type="project" value="TreeGrafter"/>
</dbReference>
<dbReference type="InterPro" id="IPR049704">
    <property type="entry name" value="Aminotrans_3_PPA_site"/>
</dbReference>
<evidence type="ECO:0000256" key="5">
    <source>
        <dbReference type="ARBA" id="ARBA00022898"/>
    </source>
</evidence>
<evidence type="ECO:0000256" key="1">
    <source>
        <dbReference type="ARBA" id="ARBA00001933"/>
    </source>
</evidence>
<keyword evidence="4 7" id="KW-0808">Transferase</keyword>
<proteinExistence type="inferred from homology"/>
<evidence type="ECO:0000256" key="6">
    <source>
        <dbReference type="RuleBase" id="RU003560"/>
    </source>
</evidence>
<keyword evidence="3 7" id="KW-0032">Aminotransferase</keyword>
<dbReference type="GO" id="GO:0004015">
    <property type="term" value="F:adenosylmethionine-8-amino-7-oxononanoate transaminase activity"/>
    <property type="evidence" value="ECO:0007669"/>
    <property type="project" value="TreeGrafter"/>
</dbReference>
<dbReference type="PANTHER" id="PTHR42684">
    <property type="entry name" value="ADENOSYLMETHIONINE-8-AMINO-7-OXONONANOATE AMINOTRANSFERASE"/>
    <property type="match status" value="1"/>
</dbReference>
<evidence type="ECO:0000313" key="7">
    <source>
        <dbReference type="EMBL" id="RXT42739.1"/>
    </source>
</evidence>
<dbReference type="RefSeq" id="WP_129273000.1">
    <property type="nucleotide sequence ID" value="NZ_MZXW01000033.1"/>
</dbReference>
<dbReference type="EMBL" id="MZXW01000033">
    <property type="protein sequence ID" value="RXT42739.1"/>
    <property type="molecule type" value="Genomic_DNA"/>
</dbReference>
<dbReference type="PIRSF" id="PIRSF000521">
    <property type="entry name" value="Transaminase_4ab_Lys_Orn"/>
    <property type="match status" value="1"/>
</dbReference>